<evidence type="ECO:0000256" key="6">
    <source>
        <dbReference type="RuleBase" id="RU367044"/>
    </source>
</evidence>
<evidence type="ECO:0000256" key="1">
    <source>
        <dbReference type="ARBA" id="ARBA00004613"/>
    </source>
</evidence>
<evidence type="ECO:0000256" key="5">
    <source>
        <dbReference type="ARBA" id="ARBA00022729"/>
    </source>
</evidence>
<evidence type="ECO:0000256" key="2">
    <source>
        <dbReference type="ARBA" id="ARBA00005581"/>
    </source>
</evidence>
<dbReference type="GO" id="GO:0005576">
    <property type="term" value="C:extracellular region"/>
    <property type="evidence" value="ECO:0007669"/>
    <property type="project" value="UniProtKB-SubCell"/>
</dbReference>
<proteinExistence type="inferred from homology"/>
<dbReference type="PANTHER" id="PTHR31232:SF43">
    <property type="entry name" value="S-PROTEIN HOMOLOG 29-RELATED"/>
    <property type="match status" value="1"/>
</dbReference>
<dbReference type="AlphaFoldDB" id="A0AAN9NJR6"/>
<gene>
    <name evidence="7" type="ORF">VNO80_07694</name>
</gene>
<comment type="similarity">
    <text evidence="2 6">Belongs to the plant self-incompatibility (S1) protein family.</text>
</comment>
<reference evidence="7 8" key="1">
    <citation type="submission" date="2024-01" db="EMBL/GenBank/DDBJ databases">
        <title>The genomes of 5 underutilized Papilionoideae crops provide insights into root nodulation and disease resistanc.</title>
        <authorList>
            <person name="Jiang F."/>
        </authorList>
    </citation>
    <scope>NUCLEOTIDE SEQUENCE [LARGE SCALE GENOMIC DNA]</scope>
    <source>
        <strain evidence="7">JINMINGXINNONG_FW02</strain>
        <tissue evidence="7">Leaves</tissue>
    </source>
</reference>
<sequence length="135" mass="15968">MSVLVKSVLFLSMFTLAWASRTDVYITNSLEGKEDLHIHCKSKDDDLGPHVLHINETFKFSFRANIFYGTLFFCSFQWGNGPLLYFDVYDQKRDQNKCDQCKCDECKWSIKKDGPCRFEPQRDCSLVRKCYEWNH</sequence>
<organism evidence="7 8">
    <name type="scientific">Phaseolus coccineus</name>
    <name type="common">Scarlet runner bean</name>
    <name type="synonym">Phaseolus multiflorus</name>
    <dbReference type="NCBI Taxonomy" id="3886"/>
    <lineage>
        <taxon>Eukaryota</taxon>
        <taxon>Viridiplantae</taxon>
        <taxon>Streptophyta</taxon>
        <taxon>Embryophyta</taxon>
        <taxon>Tracheophyta</taxon>
        <taxon>Spermatophyta</taxon>
        <taxon>Magnoliopsida</taxon>
        <taxon>eudicotyledons</taxon>
        <taxon>Gunneridae</taxon>
        <taxon>Pentapetalae</taxon>
        <taxon>rosids</taxon>
        <taxon>fabids</taxon>
        <taxon>Fabales</taxon>
        <taxon>Fabaceae</taxon>
        <taxon>Papilionoideae</taxon>
        <taxon>50 kb inversion clade</taxon>
        <taxon>NPAAA clade</taxon>
        <taxon>indigoferoid/millettioid clade</taxon>
        <taxon>Phaseoleae</taxon>
        <taxon>Phaseolus</taxon>
    </lineage>
</organism>
<evidence type="ECO:0000313" key="7">
    <source>
        <dbReference type="EMBL" id="KAK7374266.1"/>
    </source>
</evidence>
<protein>
    <recommendedName>
        <fullName evidence="6">S-protein homolog</fullName>
    </recommendedName>
</protein>
<dbReference type="InterPro" id="IPR010264">
    <property type="entry name" value="Self-incomp_S1"/>
</dbReference>
<keyword evidence="3 6" id="KW-0713">Self-incompatibility</keyword>
<dbReference type="Pfam" id="PF05938">
    <property type="entry name" value="Self-incomp_S1"/>
    <property type="match status" value="1"/>
</dbReference>
<comment type="subcellular location">
    <subcellularLocation>
        <location evidence="1 6">Secreted</location>
    </subcellularLocation>
</comment>
<comment type="caution">
    <text evidence="7">The sequence shown here is derived from an EMBL/GenBank/DDBJ whole genome shotgun (WGS) entry which is preliminary data.</text>
</comment>
<name>A0AAN9NJR6_PHACN</name>
<feature type="signal peptide" evidence="6">
    <location>
        <begin position="1"/>
        <end position="19"/>
    </location>
</feature>
<evidence type="ECO:0000313" key="8">
    <source>
        <dbReference type="Proteomes" id="UP001374584"/>
    </source>
</evidence>
<feature type="chain" id="PRO_5042669562" description="S-protein homolog" evidence="6">
    <location>
        <begin position="20"/>
        <end position="135"/>
    </location>
</feature>
<dbReference type="EMBL" id="JAYMYR010000003">
    <property type="protein sequence ID" value="KAK7374266.1"/>
    <property type="molecule type" value="Genomic_DNA"/>
</dbReference>
<dbReference type="Proteomes" id="UP001374584">
    <property type="component" value="Unassembled WGS sequence"/>
</dbReference>
<keyword evidence="8" id="KW-1185">Reference proteome</keyword>
<accession>A0AAN9NJR6</accession>
<evidence type="ECO:0000256" key="4">
    <source>
        <dbReference type="ARBA" id="ARBA00022525"/>
    </source>
</evidence>
<keyword evidence="4 6" id="KW-0964">Secreted</keyword>
<evidence type="ECO:0000256" key="3">
    <source>
        <dbReference type="ARBA" id="ARBA00022471"/>
    </source>
</evidence>
<keyword evidence="5 6" id="KW-0732">Signal</keyword>
<dbReference type="PANTHER" id="PTHR31232">
    <property type="match status" value="1"/>
</dbReference>
<dbReference type="GO" id="GO:0060320">
    <property type="term" value="P:rejection of self pollen"/>
    <property type="evidence" value="ECO:0007669"/>
    <property type="project" value="UniProtKB-KW"/>
</dbReference>